<comment type="caution">
    <text evidence="2">The sequence shown here is derived from an EMBL/GenBank/DDBJ whole genome shotgun (WGS) entry which is preliminary data.</text>
</comment>
<proteinExistence type="predicted"/>
<dbReference type="AlphaFoldDB" id="A0A1J4MWN3"/>
<sequence>MANKSLSKDRKAVINDIRKKQGRAERVRGAAIVGVCVVIALVIVGAAAWGPITGFFKDREYNEVALQDIGKSPKAAGCQKVTEMAADGNQNHIATGTQQTYTTAPPAFGPHWNEANVAPADMSRKFYTAADRPELEALVHNLEHGYTIVWYDETVSKDEQDLLRAIGKKFSGTSNFRYKFIAAPWTAADAKETAVAGDKKTEFPSGTHIALTHWTADPANPTEASTQKGVFQYCAGVSGEAIKDFMKKYPYTASPEAQAM</sequence>
<dbReference type="STRING" id="1844.UG56_026260"/>
<evidence type="ECO:0000313" key="3">
    <source>
        <dbReference type="Proteomes" id="UP000033772"/>
    </source>
</evidence>
<keyword evidence="3" id="KW-1185">Reference proteome</keyword>
<dbReference type="OrthoDB" id="9809840at2"/>
<evidence type="ECO:0008006" key="4">
    <source>
        <dbReference type="Google" id="ProtNLM"/>
    </source>
</evidence>
<organism evidence="2 3">
    <name type="scientific">Nocardioides luteus</name>
    <dbReference type="NCBI Taxonomy" id="1844"/>
    <lineage>
        <taxon>Bacteria</taxon>
        <taxon>Bacillati</taxon>
        <taxon>Actinomycetota</taxon>
        <taxon>Actinomycetes</taxon>
        <taxon>Propionibacteriales</taxon>
        <taxon>Nocardioidaceae</taxon>
        <taxon>Nocardioides</taxon>
    </lineage>
</organism>
<accession>A0A1J4MWN3</accession>
<gene>
    <name evidence="2" type="ORF">UG56_026260</name>
</gene>
<keyword evidence="1" id="KW-0472">Membrane</keyword>
<evidence type="ECO:0000313" key="2">
    <source>
        <dbReference type="EMBL" id="OIJ23774.1"/>
    </source>
</evidence>
<keyword evidence="1" id="KW-0812">Transmembrane</keyword>
<feature type="transmembrane region" description="Helical" evidence="1">
    <location>
        <begin position="27"/>
        <end position="49"/>
    </location>
</feature>
<reference evidence="2" key="1">
    <citation type="submission" date="2016-10" db="EMBL/GenBank/DDBJ databases">
        <title>Draft Genome Sequence of Nocardioides luteus Strain BAFB, an Alkane-Degrading Bacterium Isolated from JP-7 Polluted Soil.</title>
        <authorList>
            <person name="Brown L."/>
            <person name="Ruiz O.N."/>
            <person name="Gunasekera T."/>
        </authorList>
    </citation>
    <scope>NUCLEOTIDE SEQUENCE [LARGE SCALE GENOMIC DNA]</scope>
    <source>
        <strain evidence="2">BAFB</strain>
    </source>
</reference>
<dbReference type="RefSeq" id="WP_045549493.1">
    <property type="nucleotide sequence ID" value="NZ_JZDQ02000055.1"/>
</dbReference>
<protein>
    <recommendedName>
        <fullName evidence="4">DUF3105 domain-containing protein</fullName>
    </recommendedName>
</protein>
<dbReference type="Pfam" id="PF11303">
    <property type="entry name" value="DUF3105"/>
    <property type="match status" value="1"/>
</dbReference>
<dbReference type="EMBL" id="JZDQ02000055">
    <property type="protein sequence ID" value="OIJ23774.1"/>
    <property type="molecule type" value="Genomic_DNA"/>
</dbReference>
<dbReference type="InterPro" id="IPR021454">
    <property type="entry name" value="DUF3105"/>
</dbReference>
<dbReference type="Proteomes" id="UP000033772">
    <property type="component" value="Unassembled WGS sequence"/>
</dbReference>
<keyword evidence="1" id="KW-1133">Transmembrane helix</keyword>
<evidence type="ECO:0000256" key="1">
    <source>
        <dbReference type="SAM" id="Phobius"/>
    </source>
</evidence>
<name>A0A1J4MWN3_9ACTN</name>